<feature type="compositionally biased region" description="Acidic residues" evidence="1">
    <location>
        <begin position="537"/>
        <end position="556"/>
    </location>
</feature>
<dbReference type="OrthoDB" id="272624at2759"/>
<dbReference type="Gene3D" id="1.10.10.60">
    <property type="entry name" value="Homeodomain-like"/>
    <property type="match status" value="1"/>
</dbReference>
<sequence length="614" mass="68900">MSLADQLLEKTKQQKLRSASAFAPNFKKPNIGGGAASSTPSKSNNTNNNNNNNNNNTTGQTEAHNEASAIGSGSALLSVPPTLSLSFNPTQDNPLDQSLLSTTSSTSIIQERGTTSNSTIVGGDDNNNNAITAPSSSDDNNTKKDKRKTKTSSREKKRRRKIIYSDDEDDEYVEPPQDDNEEDAISTTSAMTATSSKSATSSKTKRLKKPTGDFKTISDFIRDAILNDYESENTNINNNNNRSNMNNNSSAQQNGISADEFINEEDEFEIENDDQYKDRVHQIEMEDDEKDDENVNSDNISAVSGKSSYKNFVEVKAPSIIPPNPYKPADNNSEFDDDYEQDLDSEFGDLEKPAGGPSVFSFDSDGNILMKPTETDEALIPFMESGRQEFNYSRAMRLANLDTNKPVTQATYARKGKGERWTKDDLELFYDGLRQFGTDFSMISRLFPKRTRREIHQKYKNEEKKNKKKIEFALKNRAPIDMTLFQKKSKEKDKIQGITRKKVTKTTSEGASNSENNEDEWKEVTSSSKTTSSYEQAIDDEFEEDEFDIDDYDPEEDEKKYERPVSKPQSSTASSATNANNNQDEFEEVEGNEEDETFDNFGNNVLGRGEDEFE</sequence>
<dbReference type="InParanoid" id="D2V4Z6"/>
<feature type="compositionally biased region" description="Polar residues" evidence="1">
    <location>
        <begin position="505"/>
        <end position="515"/>
    </location>
</feature>
<dbReference type="VEuPathDB" id="AmoebaDB:NAEGRDRAFT_78613"/>
<dbReference type="RefSeq" id="XP_002680762.1">
    <property type="nucleotide sequence ID" value="XM_002680716.1"/>
</dbReference>
<evidence type="ECO:0000313" key="4">
    <source>
        <dbReference type="Proteomes" id="UP000006671"/>
    </source>
</evidence>
<evidence type="ECO:0000259" key="2">
    <source>
        <dbReference type="SMART" id="SM00717"/>
    </source>
</evidence>
<dbReference type="Pfam" id="PF15963">
    <property type="entry name" value="Myb_DNA-bind_7"/>
    <property type="match status" value="1"/>
</dbReference>
<dbReference type="Proteomes" id="UP000006671">
    <property type="component" value="Unassembled WGS sequence"/>
</dbReference>
<dbReference type="KEGG" id="ngr:NAEGRDRAFT_78613"/>
<feature type="compositionally biased region" description="Low complexity" evidence="1">
    <location>
        <begin position="67"/>
        <end position="76"/>
    </location>
</feature>
<dbReference type="PANTHER" id="PTHR22929:SF0">
    <property type="entry name" value="TRANSCRIPTION FACTOR TFIIIB COMPONENT B'' HOMOLOG"/>
    <property type="match status" value="1"/>
</dbReference>
<feature type="compositionally biased region" description="Low complexity" evidence="1">
    <location>
        <begin position="570"/>
        <end position="582"/>
    </location>
</feature>
<gene>
    <name evidence="3" type="ORF">NAEGRDRAFT_78613</name>
</gene>
<protein>
    <submittedName>
        <fullName evidence="3">Predicted protein</fullName>
    </submittedName>
</protein>
<evidence type="ECO:0000256" key="1">
    <source>
        <dbReference type="SAM" id="MobiDB-lite"/>
    </source>
</evidence>
<dbReference type="CDD" id="cd00167">
    <property type="entry name" value="SANT"/>
    <property type="match status" value="1"/>
</dbReference>
<feature type="region of interest" description="Disordered" evidence="1">
    <location>
        <begin position="1"/>
        <end position="76"/>
    </location>
</feature>
<feature type="compositionally biased region" description="Acidic residues" evidence="1">
    <location>
        <begin position="584"/>
        <end position="598"/>
    </location>
</feature>
<dbReference type="STRING" id="5762.D2V4Z6"/>
<dbReference type="AlphaFoldDB" id="D2V4Z6"/>
<dbReference type="SMART" id="SM00717">
    <property type="entry name" value="SANT"/>
    <property type="match status" value="1"/>
</dbReference>
<dbReference type="GO" id="GO:0001156">
    <property type="term" value="F:TFIIIC-class transcription factor complex binding"/>
    <property type="evidence" value="ECO:0007669"/>
    <property type="project" value="TreeGrafter"/>
</dbReference>
<reference evidence="3 4" key="1">
    <citation type="journal article" date="2010" name="Cell">
        <title>The genome of Naegleria gruberi illuminates early eukaryotic versatility.</title>
        <authorList>
            <person name="Fritz-Laylin L.K."/>
            <person name="Prochnik S.E."/>
            <person name="Ginger M.L."/>
            <person name="Dacks J.B."/>
            <person name="Carpenter M.L."/>
            <person name="Field M.C."/>
            <person name="Kuo A."/>
            <person name="Paredez A."/>
            <person name="Chapman J."/>
            <person name="Pham J."/>
            <person name="Shu S."/>
            <person name="Neupane R."/>
            <person name="Cipriano M."/>
            <person name="Mancuso J."/>
            <person name="Tu H."/>
            <person name="Salamov A."/>
            <person name="Lindquist E."/>
            <person name="Shapiro H."/>
            <person name="Lucas S."/>
            <person name="Grigoriev I.V."/>
            <person name="Cande W.Z."/>
            <person name="Fulton C."/>
            <person name="Rokhsar D.S."/>
            <person name="Dawson S.C."/>
        </authorList>
    </citation>
    <scope>NUCLEOTIDE SEQUENCE [LARGE SCALE GENOMIC DNA]</scope>
    <source>
        <strain evidence="3 4">NEG-M</strain>
    </source>
</reference>
<accession>D2V4Z6</accession>
<feature type="region of interest" description="Disordered" evidence="1">
    <location>
        <begin position="485"/>
        <end position="614"/>
    </location>
</feature>
<proteinExistence type="predicted"/>
<feature type="compositionally biased region" description="Basic residues" evidence="1">
    <location>
        <begin position="144"/>
        <end position="162"/>
    </location>
</feature>
<dbReference type="eggNOG" id="KOG2009">
    <property type="taxonomic scope" value="Eukaryota"/>
</dbReference>
<evidence type="ECO:0000313" key="3">
    <source>
        <dbReference type="EMBL" id="EFC48018.1"/>
    </source>
</evidence>
<dbReference type="InterPro" id="IPR039467">
    <property type="entry name" value="TFIIIB_B''_Myb"/>
</dbReference>
<dbReference type="OMA" id="FALKNRA"/>
<keyword evidence="4" id="KW-1185">Reference proteome</keyword>
<feature type="compositionally biased region" description="Low complexity" evidence="1">
    <location>
        <begin position="44"/>
        <end position="58"/>
    </location>
</feature>
<dbReference type="InterPro" id="IPR001005">
    <property type="entry name" value="SANT/Myb"/>
</dbReference>
<feature type="compositionally biased region" description="Polar residues" evidence="1">
    <location>
        <begin position="108"/>
        <end position="134"/>
    </location>
</feature>
<name>D2V4Z6_NAEGR</name>
<dbReference type="PANTHER" id="PTHR22929">
    <property type="entry name" value="RNA POLYMERASE III TRANSCRIPTION INITIATION FACTOR B"/>
    <property type="match status" value="1"/>
</dbReference>
<dbReference type="InterPro" id="IPR009057">
    <property type="entry name" value="Homeodomain-like_sf"/>
</dbReference>
<dbReference type="GO" id="GO:0070898">
    <property type="term" value="P:RNA polymerase III preinitiation complex assembly"/>
    <property type="evidence" value="ECO:0007669"/>
    <property type="project" value="TreeGrafter"/>
</dbReference>
<dbReference type="SUPFAM" id="SSF46689">
    <property type="entry name" value="Homeodomain-like"/>
    <property type="match status" value="1"/>
</dbReference>
<organism evidence="4">
    <name type="scientific">Naegleria gruberi</name>
    <name type="common">Amoeba</name>
    <dbReference type="NCBI Taxonomy" id="5762"/>
    <lineage>
        <taxon>Eukaryota</taxon>
        <taxon>Discoba</taxon>
        <taxon>Heterolobosea</taxon>
        <taxon>Tetramitia</taxon>
        <taxon>Eutetramitia</taxon>
        <taxon>Vahlkampfiidae</taxon>
        <taxon>Naegleria</taxon>
    </lineage>
</organism>
<feature type="compositionally biased region" description="Low complexity" evidence="1">
    <location>
        <begin position="186"/>
        <end position="202"/>
    </location>
</feature>
<feature type="region of interest" description="Disordered" evidence="1">
    <location>
        <begin position="104"/>
        <end position="209"/>
    </location>
</feature>
<dbReference type="EMBL" id="GG738852">
    <property type="protein sequence ID" value="EFC48018.1"/>
    <property type="molecule type" value="Genomic_DNA"/>
</dbReference>
<feature type="domain" description="Myb-like" evidence="2">
    <location>
        <begin position="417"/>
        <end position="465"/>
    </location>
</feature>
<dbReference type="GeneID" id="8860563"/>
<dbReference type="GO" id="GO:0000126">
    <property type="term" value="C:transcription factor TFIIIB complex"/>
    <property type="evidence" value="ECO:0007669"/>
    <property type="project" value="TreeGrafter"/>
</dbReference>
<feature type="compositionally biased region" description="Acidic residues" evidence="1">
    <location>
        <begin position="165"/>
        <end position="184"/>
    </location>
</feature>